<evidence type="ECO:0000256" key="8">
    <source>
        <dbReference type="ARBA" id="ARBA00023144"/>
    </source>
</evidence>
<keyword evidence="8" id="KW-0299">Galactose metabolism</keyword>
<dbReference type="Gene3D" id="3.90.25.10">
    <property type="entry name" value="UDP-galactose 4-epimerase, domain 1"/>
    <property type="match status" value="1"/>
</dbReference>
<gene>
    <name evidence="13" type="primary">galE</name>
    <name evidence="13" type="ORF">BTBSAS_40002</name>
</gene>
<evidence type="ECO:0000256" key="6">
    <source>
        <dbReference type="ARBA" id="ARBA00018569"/>
    </source>
</evidence>
<reference evidence="14" key="1">
    <citation type="submission" date="2018-04" db="EMBL/GenBank/DDBJ databases">
        <authorList>
            <person name="Illikoud N."/>
        </authorList>
    </citation>
    <scope>NUCLEOTIDE SEQUENCE [LARGE SCALE GENOMIC DNA]</scope>
</reference>
<evidence type="ECO:0000256" key="1">
    <source>
        <dbReference type="ARBA" id="ARBA00000083"/>
    </source>
</evidence>
<accession>A0A2X0QXR0</accession>
<dbReference type="Gene3D" id="3.40.50.720">
    <property type="entry name" value="NAD(P)-binding Rossmann-like Domain"/>
    <property type="match status" value="1"/>
</dbReference>
<dbReference type="InterPro" id="IPR005886">
    <property type="entry name" value="UDP_G4E"/>
</dbReference>
<evidence type="ECO:0000256" key="4">
    <source>
        <dbReference type="ARBA" id="ARBA00007637"/>
    </source>
</evidence>
<sequence>MTIAICGGAGYIGSHAVLALLDRGTDVVVIDNLSTGHAESVPAGVKLYKGDIRDAKFLDTVFTTEKITAVMHFAADSLVGVSVQEPLTYYNNNVGGAITLLEAMKRHNINNIVFSSTAATFGEPLRQPIVETDAQIPTNPYGETKLAIEKLLKWTANSSDLRYKVLRYFNVAGADPTGRAGEDHRPESHLIPLVLEVALGKREHISIFGDTYPTEDGTCVRDYIHVSDLIAAHILALDDLFADGENSAYNLGNGQGFSVKEVIEVCRKVTGHTIPEVMAPIRLGDPATLIASSDKAKQQLGWSPQHAKLETIVADAWHWFEKNPNGY</sequence>
<evidence type="ECO:0000256" key="2">
    <source>
        <dbReference type="ARBA" id="ARBA00001911"/>
    </source>
</evidence>
<dbReference type="UniPathway" id="UPA00214"/>
<keyword evidence="10 11" id="KW-0119">Carbohydrate metabolism</keyword>
<dbReference type="GO" id="GO:0033499">
    <property type="term" value="P:galactose catabolic process via UDP-galactose, Leloir pathway"/>
    <property type="evidence" value="ECO:0007669"/>
    <property type="project" value="TreeGrafter"/>
</dbReference>
<protein>
    <recommendedName>
        <fullName evidence="6 11">UDP-glucose 4-epimerase</fullName>
        <ecNumber evidence="5 11">5.1.3.2</ecNumber>
    </recommendedName>
</protein>
<dbReference type="InterPro" id="IPR036291">
    <property type="entry name" value="NAD(P)-bd_dom_sf"/>
</dbReference>
<dbReference type="EC" id="5.1.3.2" evidence="5 11"/>
<comment type="similarity">
    <text evidence="4 11">Belongs to the NAD(P)-dependent epimerase/dehydratase family.</text>
</comment>
<dbReference type="GO" id="GO:0003978">
    <property type="term" value="F:UDP-glucose 4-epimerase activity"/>
    <property type="evidence" value="ECO:0007669"/>
    <property type="project" value="UniProtKB-UniRule"/>
</dbReference>
<dbReference type="InterPro" id="IPR001509">
    <property type="entry name" value="Epimerase_deHydtase"/>
</dbReference>
<evidence type="ECO:0000256" key="7">
    <source>
        <dbReference type="ARBA" id="ARBA00023027"/>
    </source>
</evidence>
<dbReference type="EMBL" id="OUNC01000034">
    <property type="protein sequence ID" value="SPP28978.1"/>
    <property type="molecule type" value="Genomic_DNA"/>
</dbReference>
<proteinExistence type="inferred from homology"/>
<name>A0A2X0QXR0_BROTH</name>
<dbReference type="PANTHER" id="PTHR43725:SF53">
    <property type="entry name" value="UDP-ARABINOSE 4-EPIMERASE 1"/>
    <property type="match status" value="1"/>
</dbReference>
<evidence type="ECO:0000313" key="14">
    <source>
        <dbReference type="Proteomes" id="UP000270190"/>
    </source>
</evidence>
<keyword evidence="9 11" id="KW-0413">Isomerase</keyword>
<comment type="cofactor">
    <cofactor evidence="2 11">
        <name>NAD(+)</name>
        <dbReference type="ChEBI" id="CHEBI:57540"/>
    </cofactor>
</comment>
<dbReference type="AlphaFoldDB" id="A0A2X0QXR0"/>
<comment type="pathway">
    <text evidence="3 11">Carbohydrate metabolism; galactose metabolism.</text>
</comment>
<evidence type="ECO:0000256" key="5">
    <source>
        <dbReference type="ARBA" id="ARBA00013189"/>
    </source>
</evidence>
<dbReference type="RefSeq" id="WP_120487945.1">
    <property type="nucleotide sequence ID" value="NZ_CBCPKC010000005.1"/>
</dbReference>
<feature type="domain" description="NAD-dependent epimerase/dehydratase" evidence="12">
    <location>
        <begin position="3"/>
        <end position="252"/>
    </location>
</feature>
<dbReference type="NCBIfam" id="TIGR01179">
    <property type="entry name" value="galE"/>
    <property type="match status" value="1"/>
</dbReference>
<dbReference type="Pfam" id="PF01370">
    <property type="entry name" value="Epimerase"/>
    <property type="match status" value="1"/>
</dbReference>
<organism evidence="13 14">
    <name type="scientific">Brochothrix thermosphacta</name>
    <name type="common">Microbacterium thermosphactum</name>
    <dbReference type="NCBI Taxonomy" id="2756"/>
    <lineage>
        <taxon>Bacteria</taxon>
        <taxon>Bacillati</taxon>
        <taxon>Bacillota</taxon>
        <taxon>Bacilli</taxon>
        <taxon>Bacillales</taxon>
        <taxon>Listeriaceae</taxon>
        <taxon>Brochothrix</taxon>
    </lineage>
</organism>
<evidence type="ECO:0000313" key="13">
    <source>
        <dbReference type="EMBL" id="SPP28978.1"/>
    </source>
</evidence>
<evidence type="ECO:0000256" key="11">
    <source>
        <dbReference type="RuleBase" id="RU366046"/>
    </source>
</evidence>
<dbReference type="PANTHER" id="PTHR43725">
    <property type="entry name" value="UDP-GLUCOSE 4-EPIMERASE"/>
    <property type="match status" value="1"/>
</dbReference>
<evidence type="ECO:0000256" key="10">
    <source>
        <dbReference type="ARBA" id="ARBA00023277"/>
    </source>
</evidence>
<comment type="subunit">
    <text evidence="11">Homodimer.</text>
</comment>
<evidence type="ECO:0000259" key="12">
    <source>
        <dbReference type="Pfam" id="PF01370"/>
    </source>
</evidence>
<dbReference type="CDD" id="cd05247">
    <property type="entry name" value="UDP_G4E_1_SDR_e"/>
    <property type="match status" value="1"/>
</dbReference>
<comment type="catalytic activity">
    <reaction evidence="1 11">
        <text>UDP-alpha-D-glucose = UDP-alpha-D-galactose</text>
        <dbReference type="Rhea" id="RHEA:22168"/>
        <dbReference type="ChEBI" id="CHEBI:58885"/>
        <dbReference type="ChEBI" id="CHEBI:66914"/>
        <dbReference type="EC" id="5.1.3.2"/>
    </reaction>
</comment>
<dbReference type="SUPFAM" id="SSF51735">
    <property type="entry name" value="NAD(P)-binding Rossmann-fold domains"/>
    <property type="match status" value="1"/>
</dbReference>
<keyword evidence="7 11" id="KW-0520">NAD</keyword>
<evidence type="ECO:0000256" key="9">
    <source>
        <dbReference type="ARBA" id="ARBA00023235"/>
    </source>
</evidence>
<dbReference type="Proteomes" id="UP000270190">
    <property type="component" value="Unassembled WGS sequence"/>
</dbReference>
<evidence type="ECO:0000256" key="3">
    <source>
        <dbReference type="ARBA" id="ARBA00004947"/>
    </source>
</evidence>